<name>A0A4Q7P7H9_9BACT</name>
<proteinExistence type="predicted"/>
<dbReference type="PROSITE" id="PS51257">
    <property type="entry name" value="PROKAR_LIPOPROTEIN"/>
    <property type="match status" value="1"/>
</dbReference>
<comment type="caution">
    <text evidence="2">The sequence shown here is derived from an EMBL/GenBank/DDBJ whole genome shotgun (WGS) entry which is preliminary data.</text>
</comment>
<evidence type="ECO:0000313" key="2">
    <source>
        <dbReference type="EMBL" id="RZS96096.1"/>
    </source>
</evidence>
<dbReference type="Proteomes" id="UP000292209">
    <property type="component" value="Unassembled WGS sequence"/>
</dbReference>
<evidence type="ECO:0000259" key="1">
    <source>
        <dbReference type="Pfam" id="PF14344"/>
    </source>
</evidence>
<protein>
    <submittedName>
        <fullName evidence="2">Uncharacterized protein DUF4397</fullName>
    </submittedName>
</protein>
<dbReference type="AlphaFoldDB" id="A0A4Q7P7H9"/>
<dbReference type="EMBL" id="SGXG01000001">
    <property type="protein sequence ID" value="RZS96096.1"/>
    <property type="molecule type" value="Genomic_DNA"/>
</dbReference>
<evidence type="ECO:0000313" key="3">
    <source>
        <dbReference type="Proteomes" id="UP000292209"/>
    </source>
</evidence>
<gene>
    <name evidence="2" type="ORF">BC751_1653</name>
</gene>
<dbReference type="Pfam" id="PF14344">
    <property type="entry name" value="DUF4397"/>
    <property type="match status" value="1"/>
</dbReference>
<sequence length="238" mass="27059">MKSHLIKFSKSIAVLMLLTSSFLWFGCLPDHNDRPLPDAAFVSIYHGSPDAPDLDIYTEARKITQSPLRFGESFPYSQFFTGKRLLRFTPYLAVNTLLESEFTFEKDKVYTLFLANTVSDLEVVQVEDKWSDPDADHAQIRLAHLSPDSGEIEVLLNGNLKLFGEYQGFREISEFKKIEKGKYNVEVKSRVTGEVLVSSSEIDLRGNRVYSLVIRGHETPINGSKPLSIQLITNYIKF</sequence>
<dbReference type="OrthoDB" id="9792011at2"/>
<organism evidence="2 3">
    <name type="scientific">Cecembia calidifontis</name>
    <dbReference type="NCBI Taxonomy" id="1187080"/>
    <lineage>
        <taxon>Bacteria</taxon>
        <taxon>Pseudomonadati</taxon>
        <taxon>Bacteroidota</taxon>
        <taxon>Cytophagia</taxon>
        <taxon>Cytophagales</taxon>
        <taxon>Cyclobacteriaceae</taxon>
        <taxon>Cecembia</taxon>
    </lineage>
</organism>
<accession>A0A4Q7P7H9</accession>
<feature type="domain" description="DUF4397" evidence="1">
    <location>
        <begin position="40"/>
        <end position="154"/>
    </location>
</feature>
<reference evidence="2 3" key="1">
    <citation type="submission" date="2019-02" db="EMBL/GenBank/DDBJ databases">
        <title>Genomic Encyclopedia of Archaeal and Bacterial Type Strains, Phase II (KMG-II): from individual species to whole genera.</title>
        <authorList>
            <person name="Goeker M."/>
        </authorList>
    </citation>
    <scope>NUCLEOTIDE SEQUENCE [LARGE SCALE GENOMIC DNA]</scope>
    <source>
        <strain evidence="2 3">DSM 21411</strain>
    </source>
</reference>
<keyword evidence="3" id="KW-1185">Reference proteome</keyword>
<dbReference type="RefSeq" id="WP_130275097.1">
    <property type="nucleotide sequence ID" value="NZ_SGXG01000001.1"/>
</dbReference>
<dbReference type="InterPro" id="IPR025510">
    <property type="entry name" value="DUF4397"/>
</dbReference>